<dbReference type="EMBL" id="HE978314">
    <property type="protein sequence ID" value="CCK68218.1"/>
    <property type="molecule type" value="Genomic_DNA"/>
</dbReference>
<feature type="compositionally biased region" description="Polar residues" evidence="12">
    <location>
        <begin position="39"/>
        <end position="50"/>
    </location>
</feature>
<comment type="similarity">
    <text evidence="3">Belongs to the sorting nexin family.</text>
</comment>
<dbReference type="GO" id="GO:0034498">
    <property type="term" value="P:early endosome to Golgi transport"/>
    <property type="evidence" value="ECO:0007669"/>
    <property type="project" value="EnsemblFungi"/>
</dbReference>
<proteinExistence type="inferred from homology"/>
<dbReference type="PANTHER" id="PTHR46979:SF1">
    <property type="entry name" value="AUTOPHAGY-RELATED PROTEIN 20"/>
    <property type="match status" value="1"/>
</dbReference>
<evidence type="ECO:0000256" key="1">
    <source>
        <dbReference type="ARBA" id="ARBA00004481"/>
    </source>
</evidence>
<dbReference type="eggNOG" id="KOG2273">
    <property type="taxonomic scope" value="Eukaryota"/>
</dbReference>
<dbReference type="InterPro" id="IPR001683">
    <property type="entry name" value="PX_dom"/>
</dbReference>
<dbReference type="Gene3D" id="3.30.1520.10">
    <property type="entry name" value="Phox-like domain"/>
    <property type="match status" value="1"/>
</dbReference>
<dbReference type="OMA" id="PPKNYIN"/>
<evidence type="ECO:0000256" key="2">
    <source>
        <dbReference type="ARBA" id="ARBA00004623"/>
    </source>
</evidence>
<feature type="coiled-coil region" evidence="11">
    <location>
        <begin position="515"/>
        <end position="545"/>
    </location>
</feature>
<evidence type="ECO:0000256" key="11">
    <source>
        <dbReference type="SAM" id="Coils"/>
    </source>
</evidence>
<dbReference type="InterPro" id="IPR027267">
    <property type="entry name" value="AH/BAR_dom_sf"/>
</dbReference>
<keyword evidence="15" id="KW-1185">Reference proteome</keyword>
<dbReference type="GO" id="GO:0032258">
    <property type="term" value="P:cytoplasm to vacuole targeting by the Cvt pathway"/>
    <property type="evidence" value="ECO:0007669"/>
    <property type="project" value="EnsemblFungi"/>
</dbReference>
<dbReference type="CDD" id="cd06867">
    <property type="entry name" value="PX_SNX41_42"/>
    <property type="match status" value="1"/>
</dbReference>
<keyword evidence="4" id="KW-0813">Transport</keyword>
<evidence type="ECO:0000256" key="6">
    <source>
        <dbReference type="ARBA" id="ARBA00022927"/>
    </source>
</evidence>
<dbReference type="AlphaFoldDB" id="J7RF79"/>
<dbReference type="Proteomes" id="UP000006310">
    <property type="component" value="Chromosome 1"/>
</dbReference>
<protein>
    <recommendedName>
        <fullName evidence="10">Autophagy-related protein 20</fullName>
    </recommendedName>
</protein>
<dbReference type="STRING" id="1071383.J7RF79"/>
<dbReference type="InterPro" id="IPR044106">
    <property type="entry name" value="PX_Snx41/Atg20"/>
</dbReference>
<feature type="compositionally biased region" description="Polar residues" evidence="12">
    <location>
        <begin position="59"/>
        <end position="72"/>
    </location>
</feature>
<dbReference type="SMART" id="SM00312">
    <property type="entry name" value="PX"/>
    <property type="match status" value="1"/>
</dbReference>
<dbReference type="GO" id="GO:0010009">
    <property type="term" value="C:cytoplasmic side of endosome membrane"/>
    <property type="evidence" value="ECO:0007669"/>
    <property type="project" value="EnsemblFungi"/>
</dbReference>
<evidence type="ECO:0000313" key="14">
    <source>
        <dbReference type="EMBL" id="CCK68218.1"/>
    </source>
</evidence>
<evidence type="ECO:0000313" key="15">
    <source>
        <dbReference type="Proteomes" id="UP000006310"/>
    </source>
</evidence>
<reference evidence="15" key="2">
    <citation type="submission" date="2012-08" db="EMBL/GenBank/DDBJ databases">
        <title>Genome sequence of Kazachstania naganishii.</title>
        <authorList>
            <person name="Gordon J.L."/>
            <person name="Armisen D."/>
            <person name="Proux-Wera E."/>
            <person name="OhEigeartaigh S.S."/>
            <person name="Byrne K.P."/>
            <person name="Wolfe K.H."/>
        </authorList>
    </citation>
    <scope>NUCLEOTIDE SEQUENCE [LARGE SCALE GENOMIC DNA]</scope>
    <source>
        <strain evidence="15">ATCC MYA-139 / BCRC 22969 / CBS 8797 / CCRC 22969 / KCTC 17520 / NBRC 10181 / NCYC 3082</strain>
    </source>
</reference>
<dbReference type="PROSITE" id="PS50195">
    <property type="entry name" value="PX"/>
    <property type="match status" value="1"/>
</dbReference>
<dbReference type="GO" id="GO:0005829">
    <property type="term" value="C:cytosol"/>
    <property type="evidence" value="ECO:0007669"/>
    <property type="project" value="GOC"/>
</dbReference>
<evidence type="ECO:0000256" key="7">
    <source>
        <dbReference type="ARBA" id="ARBA00023006"/>
    </source>
</evidence>
<evidence type="ECO:0000259" key="13">
    <source>
        <dbReference type="PROSITE" id="PS50195"/>
    </source>
</evidence>
<feature type="compositionally biased region" description="Low complexity" evidence="12">
    <location>
        <begin position="16"/>
        <end position="30"/>
    </location>
</feature>
<feature type="domain" description="PX" evidence="13">
    <location>
        <begin position="189"/>
        <end position="335"/>
    </location>
</feature>
<evidence type="ECO:0000256" key="10">
    <source>
        <dbReference type="ARBA" id="ARBA00039251"/>
    </source>
</evidence>
<dbReference type="Pfam" id="PF00787">
    <property type="entry name" value="PX"/>
    <property type="match status" value="1"/>
</dbReference>
<evidence type="ECO:0000256" key="4">
    <source>
        <dbReference type="ARBA" id="ARBA00022448"/>
    </source>
</evidence>
<comment type="subcellular location">
    <subcellularLocation>
        <location evidence="1">Endosome membrane</location>
        <topology evidence="1">Peripheral membrane protein</topology>
    </subcellularLocation>
    <subcellularLocation>
        <location evidence="2">Preautophagosomal structure membrane</location>
        <topology evidence="2">Peripheral membrane protein</topology>
    </subcellularLocation>
</comment>
<feature type="compositionally biased region" description="Basic and acidic residues" evidence="12">
    <location>
        <begin position="112"/>
        <end position="133"/>
    </location>
</feature>
<dbReference type="OrthoDB" id="289314at2759"/>
<dbReference type="SUPFAM" id="SSF64268">
    <property type="entry name" value="PX domain"/>
    <property type="match status" value="1"/>
</dbReference>
<evidence type="ECO:0000256" key="3">
    <source>
        <dbReference type="ARBA" id="ARBA00010883"/>
    </source>
</evidence>
<dbReference type="Gene3D" id="1.20.1270.60">
    <property type="entry name" value="Arfaptin homology (AH) domain/BAR domain"/>
    <property type="match status" value="1"/>
</dbReference>
<keyword evidence="5" id="KW-0967">Endosome</keyword>
<dbReference type="HOGENOM" id="CLU_014456_2_1_1"/>
<dbReference type="GO" id="GO:0032266">
    <property type="term" value="F:phosphatidylinositol-3-phosphate binding"/>
    <property type="evidence" value="ECO:0007669"/>
    <property type="project" value="EnsemblFungi"/>
</dbReference>
<dbReference type="GO" id="GO:0000422">
    <property type="term" value="P:autophagy of mitochondrion"/>
    <property type="evidence" value="ECO:0007669"/>
    <property type="project" value="EnsemblFungi"/>
</dbReference>
<dbReference type="GO" id="GO:0016236">
    <property type="term" value="P:macroautophagy"/>
    <property type="evidence" value="ECO:0007669"/>
    <property type="project" value="EnsemblFungi"/>
</dbReference>
<gene>
    <name evidence="14" type="primary">KNAG0A05530</name>
    <name evidence="14" type="ordered locus">KNAG_0A05530</name>
</gene>
<evidence type="ECO:0000256" key="8">
    <source>
        <dbReference type="ARBA" id="ARBA00023121"/>
    </source>
</evidence>
<dbReference type="InterPro" id="IPR051079">
    <property type="entry name" value="Sorting_Nexin_Autophagy"/>
</dbReference>
<keyword evidence="9" id="KW-0472">Membrane</keyword>
<keyword evidence="7" id="KW-0072">Autophagy</keyword>
<sequence length="688" mass="77973">MGKKSKQKRKQGVQTGNSVNVSSSSVSSGNPTRGASPLATANSNNMSGDSVHTGYDSELQASDQKQSSTFYDSNGGDDKKTTNAVESRMIHTALMEEDNPFMEKYASEVSLDKDNVSDRSRLGDAEKDHDRMKSTNSDSNARNVNDVDDDDDEGLMSAPMIAKVHNRNVVESERFTKKRNSLVERTNVSDKRHARILEAGKVSELQGRSYITYTIQYNNFTVRRRYNDFENLRDLLVKLFPTILIPPIPEKQSIRNYGKAITGATGSQYFLPSDHTGSVDLTTSVINGTKKNQDETLIRHRIRVLTQFLNKVLNNDEIMKTPIIVDFLDSNNRVWSEFVASSATFTSLPKNVLQCNPLDPTSSTRVHASLPIPTTTHIHLPKEKVTNSKDPETLDEKLMKFNYSFQKLDQEYKKYEDIMANGLTKLNKKLTKSLSGLIVEYKEISEESAEFTKEAGKEFELASQLALLSRTYDESAITFEQLVSRLHYNVNEPLGESALVATSVRELIKYRRMKLIQLETLRKTLRSKNDQLRKLEQEKNDFSAVDNVINQETAKSGQITFDRPPTAPKGYGGKLLNKFSKIATIVKDTVNYQEVDPQTLKLSLENDIAKLQEMLSVAENDLLVISAEIKERELPKFSKEREEELTDIMRHYSRYMKIHAEKNLEIWKKLKSDQSEAESNVKQVDNNT</sequence>
<dbReference type="InterPro" id="IPR036871">
    <property type="entry name" value="PX_dom_sf"/>
</dbReference>
<reference evidence="14 15" key="1">
    <citation type="journal article" date="2011" name="Proc. Natl. Acad. Sci. U.S.A.">
        <title>Evolutionary erosion of yeast sex chromosomes by mating-type switching accidents.</title>
        <authorList>
            <person name="Gordon J.L."/>
            <person name="Armisen D."/>
            <person name="Proux-Wera E."/>
            <person name="Oheigeartaigh S.S."/>
            <person name="Byrne K.P."/>
            <person name="Wolfe K.H."/>
        </authorList>
    </citation>
    <scope>NUCLEOTIDE SEQUENCE [LARGE SCALE GENOMIC DNA]</scope>
    <source>
        <strain evidence="15">ATCC MYA-139 / BCRC 22969 / CBS 8797 / CCRC 22969 / KCTC 17520 / NBRC 10181 / NCYC 3082</strain>
    </source>
</reference>
<dbReference type="GeneID" id="34523853"/>
<keyword evidence="8" id="KW-0446">Lipid-binding</keyword>
<feature type="region of interest" description="Disordered" evidence="12">
    <location>
        <begin position="112"/>
        <end position="153"/>
    </location>
</feature>
<dbReference type="KEGG" id="kng:KNAG_0A05530"/>
<dbReference type="GO" id="GO:0034045">
    <property type="term" value="C:phagophore assembly site membrane"/>
    <property type="evidence" value="ECO:0007669"/>
    <property type="project" value="UniProtKB-SubCell"/>
</dbReference>
<accession>J7RF79</accession>
<evidence type="ECO:0000256" key="12">
    <source>
        <dbReference type="SAM" id="MobiDB-lite"/>
    </source>
</evidence>
<dbReference type="PANTHER" id="PTHR46979">
    <property type="entry name" value="SORTING NEXIN-41"/>
    <property type="match status" value="1"/>
</dbReference>
<feature type="region of interest" description="Disordered" evidence="12">
    <location>
        <begin position="1"/>
        <end position="83"/>
    </location>
</feature>
<keyword evidence="11" id="KW-0175">Coiled coil</keyword>
<name>J7RF79_HUIN7</name>
<evidence type="ECO:0000256" key="9">
    <source>
        <dbReference type="ARBA" id="ARBA00023136"/>
    </source>
</evidence>
<feature type="compositionally biased region" description="Basic residues" evidence="12">
    <location>
        <begin position="1"/>
        <end position="11"/>
    </location>
</feature>
<evidence type="ECO:0000256" key="5">
    <source>
        <dbReference type="ARBA" id="ARBA00022753"/>
    </source>
</evidence>
<dbReference type="RefSeq" id="XP_022462464.1">
    <property type="nucleotide sequence ID" value="XM_022609863.1"/>
</dbReference>
<keyword evidence="6" id="KW-0653">Protein transport</keyword>
<organism evidence="14 15">
    <name type="scientific">Huiozyma naganishii (strain ATCC MYA-139 / BCRC 22969 / CBS 8797 / KCTC 17520 / NBRC 10181 / NCYC 3082 / Yp74L-3)</name>
    <name type="common">Yeast</name>
    <name type="synonym">Kazachstania naganishii</name>
    <dbReference type="NCBI Taxonomy" id="1071383"/>
    <lineage>
        <taxon>Eukaryota</taxon>
        <taxon>Fungi</taxon>
        <taxon>Dikarya</taxon>
        <taxon>Ascomycota</taxon>
        <taxon>Saccharomycotina</taxon>
        <taxon>Saccharomycetes</taxon>
        <taxon>Saccharomycetales</taxon>
        <taxon>Saccharomycetaceae</taxon>
        <taxon>Huiozyma</taxon>
    </lineage>
</organism>